<comment type="catalytic activity">
    <reaction evidence="7">
        <text>[thioredoxin]-disulfide + L-methionine + H2O = L-methionine (S)-S-oxide + [thioredoxin]-dithiol</text>
        <dbReference type="Rhea" id="RHEA:19993"/>
        <dbReference type="Rhea" id="RHEA-COMP:10698"/>
        <dbReference type="Rhea" id="RHEA-COMP:10700"/>
        <dbReference type="ChEBI" id="CHEBI:15377"/>
        <dbReference type="ChEBI" id="CHEBI:29950"/>
        <dbReference type="ChEBI" id="CHEBI:50058"/>
        <dbReference type="ChEBI" id="CHEBI:57844"/>
        <dbReference type="ChEBI" id="CHEBI:58772"/>
        <dbReference type="EC" id="1.8.4.11"/>
    </reaction>
</comment>
<dbReference type="EMBL" id="JALLPJ020001279">
    <property type="protein sequence ID" value="KAL3771878.1"/>
    <property type="molecule type" value="Genomic_DNA"/>
</dbReference>
<keyword evidence="3" id="KW-0560">Oxidoreductase</keyword>
<evidence type="ECO:0000313" key="10">
    <source>
        <dbReference type="EMBL" id="KAL3771878.1"/>
    </source>
</evidence>
<feature type="chain" id="PRO_5044856353" description="peptide-methionine (S)-S-oxide reductase" evidence="8">
    <location>
        <begin position="18"/>
        <end position="227"/>
    </location>
</feature>
<name>A0ABD3N960_9STRA</name>
<evidence type="ECO:0000256" key="8">
    <source>
        <dbReference type="SAM" id="SignalP"/>
    </source>
</evidence>
<evidence type="ECO:0000256" key="2">
    <source>
        <dbReference type="ARBA" id="ARBA00012502"/>
    </source>
</evidence>
<evidence type="ECO:0000256" key="1">
    <source>
        <dbReference type="ARBA" id="ARBA00005591"/>
    </source>
</evidence>
<evidence type="ECO:0000256" key="3">
    <source>
        <dbReference type="ARBA" id="ARBA00023002"/>
    </source>
</evidence>
<evidence type="ECO:0000256" key="6">
    <source>
        <dbReference type="ARBA" id="ARBA00047806"/>
    </source>
</evidence>
<dbReference type="InterPro" id="IPR002569">
    <property type="entry name" value="Met_Sox_Rdtase_MsrA_dom"/>
</dbReference>
<keyword evidence="11" id="KW-1185">Reference proteome</keyword>
<comment type="catalytic activity">
    <reaction evidence="6">
        <text>L-methionyl-[protein] + [thioredoxin]-disulfide + H2O = L-methionyl-(S)-S-oxide-[protein] + [thioredoxin]-dithiol</text>
        <dbReference type="Rhea" id="RHEA:14217"/>
        <dbReference type="Rhea" id="RHEA-COMP:10698"/>
        <dbReference type="Rhea" id="RHEA-COMP:10700"/>
        <dbReference type="Rhea" id="RHEA-COMP:12313"/>
        <dbReference type="Rhea" id="RHEA-COMP:12315"/>
        <dbReference type="ChEBI" id="CHEBI:15377"/>
        <dbReference type="ChEBI" id="CHEBI:16044"/>
        <dbReference type="ChEBI" id="CHEBI:29950"/>
        <dbReference type="ChEBI" id="CHEBI:44120"/>
        <dbReference type="ChEBI" id="CHEBI:50058"/>
        <dbReference type="EC" id="1.8.4.11"/>
    </reaction>
</comment>
<organism evidence="10 11">
    <name type="scientific">Cyclotella atomus</name>
    <dbReference type="NCBI Taxonomy" id="382360"/>
    <lineage>
        <taxon>Eukaryota</taxon>
        <taxon>Sar</taxon>
        <taxon>Stramenopiles</taxon>
        <taxon>Ochrophyta</taxon>
        <taxon>Bacillariophyta</taxon>
        <taxon>Coscinodiscophyceae</taxon>
        <taxon>Thalassiosirophycidae</taxon>
        <taxon>Stephanodiscales</taxon>
        <taxon>Stephanodiscaceae</taxon>
        <taxon>Cyclotella</taxon>
    </lineage>
</organism>
<feature type="signal peptide" evidence="8">
    <location>
        <begin position="1"/>
        <end position="17"/>
    </location>
</feature>
<evidence type="ECO:0000313" key="11">
    <source>
        <dbReference type="Proteomes" id="UP001530400"/>
    </source>
</evidence>
<protein>
    <recommendedName>
        <fullName evidence="2">peptide-methionine (S)-S-oxide reductase</fullName>
        <ecNumber evidence="2">1.8.4.11</ecNumber>
    </recommendedName>
    <alternativeName>
        <fullName evidence="5">Peptide-methionine (S)-S-oxide reductase</fullName>
    </alternativeName>
    <alternativeName>
        <fullName evidence="4">Protein-methionine-S-oxide reductase</fullName>
    </alternativeName>
</protein>
<dbReference type="SUPFAM" id="SSF55068">
    <property type="entry name" value="Peptide methionine sulfoxide reductase"/>
    <property type="match status" value="1"/>
</dbReference>
<dbReference type="InterPro" id="IPR050162">
    <property type="entry name" value="MsrA_MetSO_reductase"/>
</dbReference>
<evidence type="ECO:0000259" key="9">
    <source>
        <dbReference type="Pfam" id="PF01625"/>
    </source>
</evidence>
<evidence type="ECO:0000256" key="4">
    <source>
        <dbReference type="ARBA" id="ARBA00030273"/>
    </source>
</evidence>
<dbReference type="Proteomes" id="UP001530400">
    <property type="component" value="Unassembled WGS sequence"/>
</dbReference>
<comment type="caution">
    <text evidence="10">The sequence shown here is derived from an EMBL/GenBank/DDBJ whole genome shotgun (WGS) entry which is preliminary data.</text>
</comment>
<evidence type="ECO:0000256" key="5">
    <source>
        <dbReference type="ARBA" id="ARBA00030643"/>
    </source>
</evidence>
<keyword evidence="8" id="KW-0732">Signal</keyword>
<proteinExistence type="inferred from homology"/>
<dbReference type="AlphaFoldDB" id="A0ABD3N960"/>
<dbReference type="GO" id="GO:0008113">
    <property type="term" value="F:peptide-methionine (S)-S-oxide reductase activity"/>
    <property type="evidence" value="ECO:0007669"/>
    <property type="project" value="UniProtKB-EC"/>
</dbReference>
<sequence length="227" mass="25421">MTLIFFFLLSLLASVASFTSQSRILIAPKSAKSHVRPRRASNVSSNSVLNAIKEATFGMGCFWEPAESLLKQPGVLQTTVGYTGAPPTKPPPTYDTVCFGNDYVEGVRVVYDDEIVSYNQLLDYFFELQKPGISRQYASIIFVDADSDDGEEMTRQASKWKEENVATKVKRGDNLPYSIVEIEPLTKFYKAEEYHQRYWEKQRLRAFVGVLLIAGASSAYDGGLSIE</sequence>
<dbReference type="Pfam" id="PF01625">
    <property type="entry name" value="PMSR"/>
    <property type="match status" value="1"/>
</dbReference>
<comment type="similarity">
    <text evidence="1">Belongs to the MsrA Met sulfoxide reductase family.</text>
</comment>
<dbReference type="PANTHER" id="PTHR42799">
    <property type="entry name" value="MITOCHONDRIAL PEPTIDE METHIONINE SULFOXIDE REDUCTASE"/>
    <property type="match status" value="1"/>
</dbReference>
<accession>A0ABD3N960</accession>
<feature type="domain" description="Peptide methionine sulphoxide reductase MsrA" evidence="9">
    <location>
        <begin position="54"/>
        <end position="203"/>
    </location>
</feature>
<dbReference type="InterPro" id="IPR036509">
    <property type="entry name" value="Met_Sox_Rdtase_MsrA_sf"/>
</dbReference>
<evidence type="ECO:0000256" key="7">
    <source>
        <dbReference type="ARBA" id="ARBA00048782"/>
    </source>
</evidence>
<reference evidence="10 11" key="1">
    <citation type="submission" date="2024-10" db="EMBL/GenBank/DDBJ databases">
        <title>Updated reference genomes for cyclostephanoid diatoms.</title>
        <authorList>
            <person name="Roberts W.R."/>
            <person name="Alverson A.J."/>
        </authorList>
    </citation>
    <scope>NUCLEOTIDE SEQUENCE [LARGE SCALE GENOMIC DNA]</scope>
    <source>
        <strain evidence="10 11">AJA010-31</strain>
    </source>
</reference>
<gene>
    <name evidence="10" type="ORF">ACHAWO_008664</name>
</gene>
<dbReference type="PANTHER" id="PTHR42799:SF2">
    <property type="entry name" value="MITOCHONDRIAL PEPTIDE METHIONINE SULFOXIDE REDUCTASE"/>
    <property type="match status" value="1"/>
</dbReference>
<dbReference type="Gene3D" id="3.30.1060.10">
    <property type="entry name" value="Peptide methionine sulphoxide reductase MsrA"/>
    <property type="match status" value="1"/>
</dbReference>
<dbReference type="EC" id="1.8.4.11" evidence="2"/>